<dbReference type="InterPro" id="IPR036366">
    <property type="entry name" value="PGBDSf"/>
</dbReference>
<feature type="chain" id="PRO_5038755923" evidence="2">
    <location>
        <begin position="26"/>
        <end position="301"/>
    </location>
</feature>
<protein>
    <submittedName>
        <fullName evidence="4">Peptidoglycan-binding protein</fullName>
    </submittedName>
</protein>
<gene>
    <name evidence="4" type="ORF">IAB73_03140</name>
</gene>
<evidence type="ECO:0000256" key="2">
    <source>
        <dbReference type="SAM" id="SignalP"/>
    </source>
</evidence>
<organism evidence="4 5">
    <name type="scientific">Candidatus Onthenecus intestinigallinarum</name>
    <dbReference type="NCBI Taxonomy" id="2840875"/>
    <lineage>
        <taxon>Bacteria</taxon>
        <taxon>Bacillati</taxon>
        <taxon>Bacillota</taxon>
        <taxon>Clostridia</taxon>
        <taxon>Eubacteriales</taxon>
        <taxon>Candidatus Onthenecus</taxon>
    </lineage>
</organism>
<dbReference type="Pfam" id="PF01471">
    <property type="entry name" value="PG_binding_1"/>
    <property type="match status" value="1"/>
</dbReference>
<feature type="compositionally biased region" description="Pro residues" evidence="1">
    <location>
        <begin position="135"/>
        <end position="161"/>
    </location>
</feature>
<reference evidence="4" key="1">
    <citation type="submission" date="2020-10" db="EMBL/GenBank/DDBJ databases">
        <authorList>
            <person name="Gilroy R."/>
        </authorList>
    </citation>
    <scope>NUCLEOTIDE SEQUENCE</scope>
    <source>
        <strain evidence="4">ChiSxjej2B14-6234</strain>
    </source>
</reference>
<proteinExistence type="predicted"/>
<feature type="signal peptide" evidence="2">
    <location>
        <begin position="1"/>
        <end position="25"/>
    </location>
</feature>
<evidence type="ECO:0000313" key="5">
    <source>
        <dbReference type="Proteomes" id="UP000886887"/>
    </source>
</evidence>
<evidence type="ECO:0000256" key="1">
    <source>
        <dbReference type="SAM" id="MobiDB-lite"/>
    </source>
</evidence>
<feature type="region of interest" description="Disordered" evidence="1">
    <location>
        <begin position="133"/>
        <end position="161"/>
    </location>
</feature>
<dbReference type="AlphaFoldDB" id="A0A9D0Z8P1"/>
<evidence type="ECO:0000313" key="4">
    <source>
        <dbReference type="EMBL" id="HIQ71189.1"/>
    </source>
</evidence>
<dbReference type="Proteomes" id="UP000886887">
    <property type="component" value="Unassembled WGS sequence"/>
</dbReference>
<accession>A0A9D0Z8P1</accession>
<name>A0A9D0Z8P1_9FIRM</name>
<dbReference type="EMBL" id="DVFJ01000009">
    <property type="protein sequence ID" value="HIQ71189.1"/>
    <property type="molecule type" value="Genomic_DNA"/>
</dbReference>
<reference evidence="4" key="2">
    <citation type="journal article" date="2021" name="PeerJ">
        <title>Extensive microbial diversity within the chicken gut microbiome revealed by metagenomics and culture.</title>
        <authorList>
            <person name="Gilroy R."/>
            <person name="Ravi A."/>
            <person name="Getino M."/>
            <person name="Pursley I."/>
            <person name="Horton D.L."/>
            <person name="Alikhan N.F."/>
            <person name="Baker D."/>
            <person name="Gharbi K."/>
            <person name="Hall N."/>
            <person name="Watson M."/>
            <person name="Adriaenssens E.M."/>
            <person name="Foster-Nyarko E."/>
            <person name="Jarju S."/>
            <person name="Secka A."/>
            <person name="Antonio M."/>
            <person name="Oren A."/>
            <person name="Chaudhuri R.R."/>
            <person name="La Ragione R."/>
            <person name="Hildebrand F."/>
            <person name="Pallen M.J."/>
        </authorList>
    </citation>
    <scope>NUCLEOTIDE SEQUENCE</scope>
    <source>
        <strain evidence="4">ChiSxjej2B14-6234</strain>
    </source>
</reference>
<dbReference type="InterPro" id="IPR002477">
    <property type="entry name" value="Peptidoglycan-bd-like"/>
</dbReference>
<dbReference type="Gene3D" id="1.10.101.10">
    <property type="entry name" value="PGBD-like superfamily/PGBD"/>
    <property type="match status" value="1"/>
</dbReference>
<sequence length="301" mass="31387">MEPVRTLAAYLLSAALTLSGVGAAAADPALGEGEAIPAVETAATATPAPEATLLPGGMTQSLRRGMEGEEVERLQQRLYDLGYLTDAVDGKFGINTLRAVKAFQRKHNLEDDGIAGKDTLTWLFSQAAIALPTATPAPTPTPSPTPDPTPVPTPTPSPSPVPELTELTLDLDAAVLLGEDGLSVTPARDAQGRWYLPVEDLAARAGWEVERTETGVSFVVPGDPPRETAISYALDESAPVMVLVDGKLYVPSQEAQPVVDGGALYVPAFFLQEAFGLTLHVQDATPSQATPSQATPGQAAT</sequence>
<comment type="caution">
    <text evidence="4">The sequence shown here is derived from an EMBL/GenBank/DDBJ whole genome shotgun (WGS) entry which is preliminary data.</text>
</comment>
<evidence type="ECO:0000259" key="3">
    <source>
        <dbReference type="Pfam" id="PF01471"/>
    </source>
</evidence>
<keyword evidence="2" id="KW-0732">Signal</keyword>
<dbReference type="InterPro" id="IPR036365">
    <property type="entry name" value="PGBD-like_sf"/>
</dbReference>
<feature type="domain" description="Peptidoglycan binding-like" evidence="3">
    <location>
        <begin position="68"/>
        <end position="123"/>
    </location>
</feature>
<dbReference type="SUPFAM" id="SSF47090">
    <property type="entry name" value="PGBD-like"/>
    <property type="match status" value="1"/>
</dbReference>